<dbReference type="KEGG" id="cia:BEN51_07975"/>
<feature type="transmembrane region" description="Helical" evidence="1">
    <location>
        <begin position="190"/>
        <end position="209"/>
    </location>
</feature>
<gene>
    <name evidence="2" type="ORF">BEN51_07975</name>
</gene>
<name>A0A343JD08_9CLOT</name>
<reference evidence="2 3" key="1">
    <citation type="submission" date="2016-08" db="EMBL/GenBank/DDBJ databases">
        <title>Complete Genome Sequence Of The Indigo Reducing Clostridium isatidis DSM15098.</title>
        <authorList>
            <person name="Little G.T."/>
            <person name="Minton N.P."/>
        </authorList>
    </citation>
    <scope>NUCLEOTIDE SEQUENCE [LARGE SCALE GENOMIC DNA]</scope>
    <source>
        <strain evidence="2 3">DSM 15098</strain>
    </source>
</reference>
<feature type="transmembrane region" description="Helical" evidence="1">
    <location>
        <begin position="126"/>
        <end position="155"/>
    </location>
</feature>
<dbReference type="OrthoDB" id="1910928at2"/>
<keyword evidence="1" id="KW-0472">Membrane</keyword>
<feature type="transmembrane region" description="Helical" evidence="1">
    <location>
        <begin position="167"/>
        <end position="184"/>
    </location>
</feature>
<keyword evidence="1" id="KW-0812">Transmembrane</keyword>
<dbReference type="EMBL" id="CP016786">
    <property type="protein sequence ID" value="ASW43416.1"/>
    <property type="molecule type" value="Genomic_DNA"/>
</dbReference>
<accession>A0A343JD08</accession>
<proteinExistence type="predicted"/>
<sequence length="213" mass="25230">MLEFSYLCFLLFLLIFVFYIGKSNLTLSPKKIKKYISILLLPLILKYCVLLISFFIEKQQFMYYLKYFHYINYFSIPLAIIVSLYIYLRNEKIKFSHMYIFVAIFGIVYLFIISNYFFNIKVDSSFGYIILITDGIVPNLIYLIIIASSFIYTLINHDKPYSNRIGIRFLLMALMLYLVEYILHLGGIMLYPYPIIGEGLVLFILLRAINTFN</sequence>
<keyword evidence="1" id="KW-1133">Transmembrane helix</keyword>
<evidence type="ECO:0000313" key="2">
    <source>
        <dbReference type="EMBL" id="ASW43416.1"/>
    </source>
</evidence>
<organism evidence="2 3">
    <name type="scientific">Clostridium isatidis</name>
    <dbReference type="NCBI Taxonomy" id="182773"/>
    <lineage>
        <taxon>Bacteria</taxon>
        <taxon>Bacillati</taxon>
        <taxon>Bacillota</taxon>
        <taxon>Clostridia</taxon>
        <taxon>Eubacteriales</taxon>
        <taxon>Clostridiaceae</taxon>
        <taxon>Clostridium</taxon>
    </lineage>
</organism>
<feature type="transmembrane region" description="Helical" evidence="1">
    <location>
        <begin position="68"/>
        <end position="88"/>
    </location>
</feature>
<dbReference type="Proteomes" id="UP000264883">
    <property type="component" value="Chromosome"/>
</dbReference>
<evidence type="ECO:0000256" key="1">
    <source>
        <dbReference type="SAM" id="Phobius"/>
    </source>
</evidence>
<evidence type="ECO:0000313" key="3">
    <source>
        <dbReference type="Proteomes" id="UP000264883"/>
    </source>
</evidence>
<feature type="transmembrane region" description="Helical" evidence="1">
    <location>
        <begin position="6"/>
        <end position="23"/>
    </location>
</feature>
<keyword evidence="3" id="KW-1185">Reference proteome</keyword>
<protein>
    <recommendedName>
        <fullName evidence="4">Histidine kinase N-terminal 7TM region domain-containing protein</fullName>
    </recommendedName>
</protein>
<feature type="transmembrane region" description="Helical" evidence="1">
    <location>
        <begin position="100"/>
        <end position="120"/>
    </location>
</feature>
<feature type="transmembrane region" description="Helical" evidence="1">
    <location>
        <begin position="35"/>
        <end position="56"/>
    </location>
</feature>
<evidence type="ECO:0008006" key="4">
    <source>
        <dbReference type="Google" id="ProtNLM"/>
    </source>
</evidence>
<dbReference type="AlphaFoldDB" id="A0A343JD08"/>